<proteinExistence type="predicted"/>
<reference evidence="2 3" key="1">
    <citation type="submission" date="2020-08" db="EMBL/GenBank/DDBJ databases">
        <title>Sequencing the genomes of 1000 actinobacteria strains.</title>
        <authorList>
            <person name="Klenk H.-P."/>
        </authorList>
    </citation>
    <scope>NUCLEOTIDE SEQUENCE [LARGE SCALE GENOMIC DNA]</scope>
    <source>
        <strain evidence="2 3">DSM 45584</strain>
    </source>
</reference>
<dbReference type="EMBL" id="JACHIW010000002">
    <property type="protein sequence ID" value="MBB5159533.1"/>
    <property type="molecule type" value="Genomic_DNA"/>
</dbReference>
<dbReference type="InterPro" id="IPR029044">
    <property type="entry name" value="Nucleotide-diphossugar_trans"/>
</dbReference>
<name>A0A840QKV2_9PSEU</name>
<dbReference type="AlphaFoldDB" id="A0A840QKV2"/>
<comment type="caution">
    <text evidence="2">The sequence shown here is derived from an EMBL/GenBank/DDBJ whole genome shotgun (WGS) entry which is preliminary data.</text>
</comment>
<sequence>MNIPVQAPFPALPGQDSPLVSCLMVTNDRLGLAKRAIRCYQQQRYQNRELVIVCQGNEGYRDELRRHIEASAVPDARVIAASPRLRLGALRNVSLDAARGELVCVWDDDDCSHPDRLLRQVRHLLRAGAQASFLSAHLQFFEPEGSLHWIDWRNSRNKPRYPLLPTTMIMRRDPRFRYPESGRYAHFGEDWQLMLDLHRDAEVVTPDDMGLLYLYTYHGGNTFSREHHLRMTEHSLPSSQIRARADEIRQALDHYPIPRPVTVHGADGEVFTVD</sequence>
<evidence type="ECO:0000313" key="3">
    <source>
        <dbReference type="Proteomes" id="UP000584374"/>
    </source>
</evidence>
<evidence type="ECO:0000259" key="1">
    <source>
        <dbReference type="Pfam" id="PF00535"/>
    </source>
</evidence>
<gene>
    <name evidence="2" type="ORF">BJ970_007132</name>
</gene>
<keyword evidence="2" id="KW-0808">Transferase</keyword>
<dbReference type="CDD" id="cd00761">
    <property type="entry name" value="Glyco_tranf_GTA_type"/>
    <property type="match status" value="1"/>
</dbReference>
<protein>
    <submittedName>
        <fullName evidence="2">Glycosyltransferase involved in cell wall biosynthesis</fullName>
    </submittedName>
</protein>
<feature type="domain" description="Glycosyltransferase 2-like" evidence="1">
    <location>
        <begin position="28"/>
        <end position="135"/>
    </location>
</feature>
<keyword evidence="3" id="KW-1185">Reference proteome</keyword>
<dbReference type="RefSeq" id="WP_184731970.1">
    <property type="nucleotide sequence ID" value="NZ_JACHIW010000002.1"/>
</dbReference>
<accession>A0A840QKV2</accession>
<dbReference type="GO" id="GO:0016740">
    <property type="term" value="F:transferase activity"/>
    <property type="evidence" value="ECO:0007669"/>
    <property type="project" value="UniProtKB-KW"/>
</dbReference>
<dbReference type="SUPFAM" id="SSF53448">
    <property type="entry name" value="Nucleotide-diphospho-sugar transferases"/>
    <property type="match status" value="1"/>
</dbReference>
<dbReference type="Gene3D" id="3.90.550.10">
    <property type="entry name" value="Spore Coat Polysaccharide Biosynthesis Protein SpsA, Chain A"/>
    <property type="match status" value="1"/>
</dbReference>
<evidence type="ECO:0000313" key="2">
    <source>
        <dbReference type="EMBL" id="MBB5159533.1"/>
    </source>
</evidence>
<dbReference type="Pfam" id="PF00535">
    <property type="entry name" value="Glycos_transf_2"/>
    <property type="match status" value="1"/>
</dbReference>
<dbReference type="PANTHER" id="PTHR43685:SF2">
    <property type="entry name" value="GLYCOSYLTRANSFERASE 2-LIKE DOMAIN-CONTAINING PROTEIN"/>
    <property type="match status" value="1"/>
</dbReference>
<dbReference type="InterPro" id="IPR050834">
    <property type="entry name" value="Glycosyltransf_2"/>
</dbReference>
<dbReference type="InterPro" id="IPR001173">
    <property type="entry name" value="Glyco_trans_2-like"/>
</dbReference>
<dbReference type="PANTHER" id="PTHR43685">
    <property type="entry name" value="GLYCOSYLTRANSFERASE"/>
    <property type="match status" value="1"/>
</dbReference>
<organism evidence="2 3">
    <name type="scientific">Saccharopolyspora phatthalungensis</name>
    <dbReference type="NCBI Taxonomy" id="664693"/>
    <lineage>
        <taxon>Bacteria</taxon>
        <taxon>Bacillati</taxon>
        <taxon>Actinomycetota</taxon>
        <taxon>Actinomycetes</taxon>
        <taxon>Pseudonocardiales</taxon>
        <taxon>Pseudonocardiaceae</taxon>
        <taxon>Saccharopolyspora</taxon>
    </lineage>
</organism>
<dbReference type="Proteomes" id="UP000584374">
    <property type="component" value="Unassembled WGS sequence"/>
</dbReference>